<keyword evidence="2" id="KW-1185">Reference proteome</keyword>
<proteinExistence type="predicted"/>
<dbReference type="Proteomes" id="UP001292094">
    <property type="component" value="Unassembled WGS sequence"/>
</dbReference>
<evidence type="ECO:0000313" key="1">
    <source>
        <dbReference type="EMBL" id="KAK4294126.1"/>
    </source>
</evidence>
<reference evidence="1" key="1">
    <citation type="submission" date="2023-11" db="EMBL/GenBank/DDBJ databases">
        <title>Genome assemblies of two species of porcelain crab, Petrolisthes cinctipes and Petrolisthes manimaculis (Anomura: Porcellanidae).</title>
        <authorList>
            <person name="Angst P."/>
        </authorList>
    </citation>
    <scope>NUCLEOTIDE SEQUENCE</scope>
    <source>
        <strain evidence="1">PB745_02</strain>
        <tissue evidence="1">Gill</tissue>
    </source>
</reference>
<comment type="caution">
    <text evidence="1">The sequence shown here is derived from an EMBL/GenBank/DDBJ whole genome shotgun (WGS) entry which is preliminary data.</text>
</comment>
<gene>
    <name evidence="1" type="ORF">Pmani_033235</name>
</gene>
<evidence type="ECO:0000313" key="2">
    <source>
        <dbReference type="Proteomes" id="UP001292094"/>
    </source>
</evidence>
<accession>A0AAE1TQV5</accession>
<organism evidence="1 2">
    <name type="scientific">Petrolisthes manimaculis</name>
    <dbReference type="NCBI Taxonomy" id="1843537"/>
    <lineage>
        <taxon>Eukaryota</taxon>
        <taxon>Metazoa</taxon>
        <taxon>Ecdysozoa</taxon>
        <taxon>Arthropoda</taxon>
        <taxon>Crustacea</taxon>
        <taxon>Multicrustacea</taxon>
        <taxon>Malacostraca</taxon>
        <taxon>Eumalacostraca</taxon>
        <taxon>Eucarida</taxon>
        <taxon>Decapoda</taxon>
        <taxon>Pleocyemata</taxon>
        <taxon>Anomura</taxon>
        <taxon>Galatheoidea</taxon>
        <taxon>Porcellanidae</taxon>
        <taxon>Petrolisthes</taxon>
    </lineage>
</organism>
<protein>
    <submittedName>
        <fullName evidence="1">Uncharacterized protein</fullName>
    </submittedName>
</protein>
<sequence>MLQSNTITRTIQATSFSPEVLKSCIDIESVSFVVKFYGGEDEPNQPTNQAFRIRPNELGLWRESILCFGYSPPPPQA</sequence>
<dbReference type="EMBL" id="JAWZYT010004362">
    <property type="protein sequence ID" value="KAK4294126.1"/>
    <property type="molecule type" value="Genomic_DNA"/>
</dbReference>
<name>A0AAE1TQV5_9EUCA</name>
<dbReference type="AlphaFoldDB" id="A0AAE1TQV5"/>